<dbReference type="EMBL" id="CP013189">
    <property type="protein sequence ID" value="ALO47039.1"/>
    <property type="molecule type" value="Genomic_DNA"/>
</dbReference>
<dbReference type="KEGG" id="pspi:PS2015_2405"/>
<evidence type="ECO:0000313" key="2">
    <source>
        <dbReference type="Proteomes" id="UP000065641"/>
    </source>
</evidence>
<evidence type="ECO:0000313" key="1">
    <source>
        <dbReference type="EMBL" id="ALO47039.1"/>
    </source>
</evidence>
<dbReference type="Proteomes" id="UP000065641">
    <property type="component" value="Chromosome"/>
</dbReference>
<organism evidence="1 2">
    <name type="scientific">Pseudohongiella spirulinae</name>
    <dbReference type="NCBI Taxonomy" id="1249552"/>
    <lineage>
        <taxon>Bacteria</taxon>
        <taxon>Pseudomonadati</taxon>
        <taxon>Pseudomonadota</taxon>
        <taxon>Gammaproteobacteria</taxon>
        <taxon>Pseudomonadales</taxon>
        <taxon>Pseudohongiellaceae</taxon>
        <taxon>Pseudohongiella</taxon>
    </lineage>
</organism>
<reference evidence="1 2" key="1">
    <citation type="submission" date="2015-11" db="EMBL/GenBank/DDBJ databases">
        <authorList>
            <person name="Zhang Y."/>
            <person name="Guo Z."/>
        </authorList>
    </citation>
    <scope>NUCLEOTIDE SEQUENCE [LARGE SCALE GENOMIC DNA]</scope>
    <source>
        <strain evidence="1 2">KCTC 32221</strain>
    </source>
</reference>
<gene>
    <name evidence="1" type="ORF">PS2015_2405</name>
</gene>
<name>A0A0S2KGE0_9GAMM</name>
<proteinExistence type="predicted"/>
<accession>A0A0S2KGE0</accession>
<protein>
    <submittedName>
        <fullName evidence="1">Uncharacterized protein</fullName>
    </submittedName>
</protein>
<keyword evidence="2" id="KW-1185">Reference proteome</keyword>
<dbReference type="AlphaFoldDB" id="A0A0S2KGE0"/>
<sequence length="185" mass="21283">MLRIPNLTYDASLALFECLVLDDYTQIKRMILTSSVINRHELVTIFVSYLVDQNPAGFRSDKDHKVIEFVKQTEVFLGALVTITMLRQEAGGVPFYSPRGRDACLCKLGSSIIRQGAPNFYRNPRSVYDYVNSKFSKSTKGMEALQKGETLSNELKIEQINRLMRKYRVIKEVRDFDGVEWVETQ</sequence>